<protein>
    <submittedName>
        <fullName evidence="1">Uncharacterized protein</fullName>
    </submittedName>
</protein>
<keyword evidence="2" id="KW-1185">Reference proteome</keyword>
<sequence length="180" mass="20502">MAIPQIPYDSNGIRGRESLSTGLHEKFIHSRKTRRNVYRLSNNGRGVGQKSPGGNMPIFIPRSPNNISFQGLFVSAPVSLNVRLSDAGWEEGWNHCFPAPLSFGSNAKKQKIMKVSYLTGDCLLRRLWNNYLSLRAEGLIVRIRLCPDCENDCNFFPFLPSDLYSTTFSYTKYTIVYFKH</sequence>
<evidence type="ECO:0000313" key="2">
    <source>
        <dbReference type="Proteomes" id="UP000499080"/>
    </source>
</evidence>
<comment type="caution">
    <text evidence="1">The sequence shown here is derived from an EMBL/GenBank/DDBJ whole genome shotgun (WGS) entry which is preliminary data.</text>
</comment>
<name>A0A4Y2GHI6_ARAVE</name>
<dbReference type="Proteomes" id="UP000499080">
    <property type="component" value="Unassembled WGS sequence"/>
</dbReference>
<gene>
    <name evidence="1" type="ORF">AVEN_21249_1</name>
</gene>
<dbReference type="EMBL" id="BGPR01001395">
    <property type="protein sequence ID" value="GBM52821.1"/>
    <property type="molecule type" value="Genomic_DNA"/>
</dbReference>
<proteinExistence type="predicted"/>
<accession>A0A4Y2GHI6</accession>
<evidence type="ECO:0000313" key="1">
    <source>
        <dbReference type="EMBL" id="GBM52821.1"/>
    </source>
</evidence>
<organism evidence="1 2">
    <name type="scientific">Araneus ventricosus</name>
    <name type="common">Orbweaver spider</name>
    <name type="synonym">Epeira ventricosa</name>
    <dbReference type="NCBI Taxonomy" id="182803"/>
    <lineage>
        <taxon>Eukaryota</taxon>
        <taxon>Metazoa</taxon>
        <taxon>Ecdysozoa</taxon>
        <taxon>Arthropoda</taxon>
        <taxon>Chelicerata</taxon>
        <taxon>Arachnida</taxon>
        <taxon>Araneae</taxon>
        <taxon>Araneomorphae</taxon>
        <taxon>Entelegynae</taxon>
        <taxon>Araneoidea</taxon>
        <taxon>Araneidae</taxon>
        <taxon>Araneus</taxon>
    </lineage>
</organism>
<dbReference type="AlphaFoldDB" id="A0A4Y2GHI6"/>
<reference evidence="1 2" key="1">
    <citation type="journal article" date="2019" name="Sci. Rep.">
        <title>Orb-weaving spider Araneus ventricosus genome elucidates the spidroin gene catalogue.</title>
        <authorList>
            <person name="Kono N."/>
            <person name="Nakamura H."/>
            <person name="Ohtoshi R."/>
            <person name="Moran D.A.P."/>
            <person name="Shinohara A."/>
            <person name="Yoshida Y."/>
            <person name="Fujiwara M."/>
            <person name="Mori M."/>
            <person name="Tomita M."/>
            <person name="Arakawa K."/>
        </authorList>
    </citation>
    <scope>NUCLEOTIDE SEQUENCE [LARGE SCALE GENOMIC DNA]</scope>
</reference>